<proteinExistence type="predicted"/>
<feature type="domain" description="CopG-like ribbon-helix-helix" evidence="1">
    <location>
        <begin position="6"/>
        <end position="45"/>
    </location>
</feature>
<dbReference type="InterPro" id="IPR013321">
    <property type="entry name" value="Arc_rbn_hlx_hlx"/>
</dbReference>
<gene>
    <name evidence="2" type="ORF">KME15_00505</name>
</gene>
<evidence type="ECO:0000259" key="1">
    <source>
        <dbReference type="Pfam" id="PF07878"/>
    </source>
</evidence>
<dbReference type="InterPro" id="IPR010985">
    <property type="entry name" value="Ribbon_hlx_hlx"/>
</dbReference>
<name>A0A951Q757_9CYAN</name>
<evidence type="ECO:0000313" key="2">
    <source>
        <dbReference type="EMBL" id="MBW4657130.1"/>
    </source>
</evidence>
<reference evidence="2" key="2">
    <citation type="journal article" date="2022" name="Microbiol. Resour. Announc.">
        <title>Metagenome Sequencing to Explore Phylogenomics of Terrestrial Cyanobacteria.</title>
        <authorList>
            <person name="Ward R.D."/>
            <person name="Stajich J.E."/>
            <person name="Johansen J.R."/>
            <person name="Huntemann M."/>
            <person name="Clum A."/>
            <person name="Foster B."/>
            <person name="Foster B."/>
            <person name="Roux S."/>
            <person name="Palaniappan K."/>
            <person name="Varghese N."/>
            <person name="Mukherjee S."/>
            <person name="Reddy T.B.K."/>
            <person name="Daum C."/>
            <person name="Copeland A."/>
            <person name="Chen I.A."/>
            <person name="Ivanova N.N."/>
            <person name="Kyrpides N.C."/>
            <person name="Shapiro N."/>
            <person name="Eloe-Fadrosh E.A."/>
            <person name="Pietrasiak N."/>
        </authorList>
    </citation>
    <scope>NUCLEOTIDE SEQUENCE</scope>
    <source>
        <strain evidence="2">UHER 2000/2452</strain>
    </source>
</reference>
<dbReference type="Gene3D" id="1.10.1220.10">
    <property type="entry name" value="Met repressor-like"/>
    <property type="match status" value="1"/>
</dbReference>
<reference evidence="2" key="1">
    <citation type="submission" date="2021-05" db="EMBL/GenBank/DDBJ databases">
        <authorList>
            <person name="Pietrasiak N."/>
            <person name="Ward R."/>
            <person name="Stajich J.E."/>
            <person name="Kurbessoian T."/>
        </authorList>
    </citation>
    <scope>NUCLEOTIDE SEQUENCE</scope>
    <source>
        <strain evidence="2">UHER 2000/2452</strain>
    </source>
</reference>
<sequence>MATDKDRITVYLPSGLRERISQLAEQDKRSVSATIEILLLKAIESMDNEQQKKP</sequence>
<dbReference type="Proteomes" id="UP000757435">
    <property type="component" value="Unassembled WGS sequence"/>
</dbReference>
<protein>
    <submittedName>
        <fullName evidence="2">Ribbon-helix-helix protein, CopG family</fullName>
    </submittedName>
</protein>
<accession>A0A951Q757</accession>
<dbReference type="AlphaFoldDB" id="A0A951Q757"/>
<dbReference type="Pfam" id="PF07878">
    <property type="entry name" value="RHH_5"/>
    <property type="match status" value="1"/>
</dbReference>
<dbReference type="EMBL" id="JAHHHD010000001">
    <property type="protein sequence ID" value="MBW4657130.1"/>
    <property type="molecule type" value="Genomic_DNA"/>
</dbReference>
<organism evidence="2 3">
    <name type="scientific">Drouetiella hepatica Uher 2000/2452</name>
    <dbReference type="NCBI Taxonomy" id="904376"/>
    <lineage>
        <taxon>Bacteria</taxon>
        <taxon>Bacillati</taxon>
        <taxon>Cyanobacteriota</taxon>
        <taxon>Cyanophyceae</taxon>
        <taxon>Oculatellales</taxon>
        <taxon>Oculatellaceae</taxon>
        <taxon>Drouetiella</taxon>
    </lineage>
</organism>
<evidence type="ECO:0000313" key="3">
    <source>
        <dbReference type="Proteomes" id="UP000757435"/>
    </source>
</evidence>
<dbReference type="GO" id="GO:0006355">
    <property type="term" value="P:regulation of DNA-templated transcription"/>
    <property type="evidence" value="ECO:0007669"/>
    <property type="project" value="InterPro"/>
</dbReference>
<dbReference type="InterPro" id="IPR012869">
    <property type="entry name" value="RHH_5"/>
</dbReference>
<dbReference type="SUPFAM" id="SSF47598">
    <property type="entry name" value="Ribbon-helix-helix"/>
    <property type="match status" value="1"/>
</dbReference>
<comment type="caution">
    <text evidence="2">The sequence shown here is derived from an EMBL/GenBank/DDBJ whole genome shotgun (WGS) entry which is preliminary data.</text>
</comment>